<accession>A0ABM9BUY7</accession>
<organism evidence="6 7">
    <name type="scientific">Paenibacillus auburnensis</name>
    <dbReference type="NCBI Taxonomy" id="2905649"/>
    <lineage>
        <taxon>Bacteria</taxon>
        <taxon>Bacillati</taxon>
        <taxon>Bacillota</taxon>
        <taxon>Bacilli</taxon>
        <taxon>Bacillales</taxon>
        <taxon>Paenibacillaceae</taxon>
        <taxon>Paenibacillus</taxon>
    </lineage>
</organism>
<keyword evidence="3" id="KW-0813">Transport</keyword>
<reference evidence="6" key="1">
    <citation type="submission" date="2022-01" db="EMBL/GenBank/DDBJ databases">
        <authorList>
            <person name="Criscuolo A."/>
        </authorList>
    </citation>
    <scope>NUCLEOTIDE SEQUENCE</scope>
    <source>
        <strain evidence="6">CIP111892</strain>
    </source>
</reference>
<comment type="subcellular location">
    <subcellularLocation>
        <location evidence="1">Cell envelope</location>
    </subcellularLocation>
</comment>
<dbReference type="PROSITE" id="PS50983">
    <property type="entry name" value="FE_B12_PBP"/>
    <property type="match status" value="1"/>
</dbReference>
<evidence type="ECO:0000256" key="4">
    <source>
        <dbReference type="ARBA" id="ARBA00022729"/>
    </source>
</evidence>
<dbReference type="PANTHER" id="PTHR30532">
    <property type="entry name" value="IRON III DICITRATE-BINDING PERIPLASMIC PROTEIN"/>
    <property type="match status" value="1"/>
</dbReference>
<sequence>MERIEPLDIGGFEADYIFLANDTANSGETFYKELTDSALWKSIPAVKAGHVYNVDDRYWLGGGLVAYSNVIDDVLETIVP</sequence>
<dbReference type="EMBL" id="CAKMMG010000001">
    <property type="protein sequence ID" value="CAH1194152.1"/>
    <property type="molecule type" value="Genomic_DNA"/>
</dbReference>
<evidence type="ECO:0000313" key="7">
    <source>
        <dbReference type="Proteomes" id="UP000838324"/>
    </source>
</evidence>
<evidence type="ECO:0000256" key="3">
    <source>
        <dbReference type="ARBA" id="ARBA00022448"/>
    </source>
</evidence>
<keyword evidence="7" id="KW-1185">Reference proteome</keyword>
<comment type="caution">
    <text evidence="6">The sequence shown here is derived from an EMBL/GenBank/DDBJ whole genome shotgun (WGS) entry which is preliminary data.</text>
</comment>
<dbReference type="InterPro" id="IPR002491">
    <property type="entry name" value="ABC_transptr_periplasmic_BD"/>
</dbReference>
<protein>
    <recommendedName>
        <fullName evidence="5">Fe/B12 periplasmic-binding domain-containing protein</fullName>
    </recommendedName>
</protein>
<dbReference type="Proteomes" id="UP000838324">
    <property type="component" value="Unassembled WGS sequence"/>
</dbReference>
<dbReference type="RefSeq" id="WP_236331359.1">
    <property type="nucleotide sequence ID" value="NZ_CAKMMG010000001.1"/>
</dbReference>
<evidence type="ECO:0000313" key="6">
    <source>
        <dbReference type="EMBL" id="CAH1194152.1"/>
    </source>
</evidence>
<evidence type="ECO:0000259" key="5">
    <source>
        <dbReference type="PROSITE" id="PS50983"/>
    </source>
</evidence>
<dbReference type="InterPro" id="IPR051313">
    <property type="entry name" value="Bact_iron-sidero_bind"/>
</dbReference>
<gene>
    <name evidence="6" type="ORF">PAECIP111892_01429</name>
</gene>
<feature type="domain" description="Fe/B12 periplasmic-binding" evidence="5">
    <location>
        <begin position="1"/>
        <end position="80"/>
    </location>
</feature>
<comment type="similarity">
    <text evidence="2">Belongs to the bacterial solute-binding protein 8 family.</text>
</comment>
<keyword evidence="4" id="KW-0732">Signal</keyword>
<dbReference type="PANTHER" id="PTHR30532:SF21">
    <property type="entry name" value="SIDEROPHORE-BINDING LIPOPROTEIN YFIY-RELATED"/>
    <property type="match status" value="1"/>
</dbReference>
<evidence type="ECO:0000256" key="2">
    <source>
        <dbReference type="ARBA" id="ARBA00008814"/>
    </source>
</evidence>
<evidence type="ECO:0000256" key="1">
    <source>
        <dbReference type="ARBA" id="ARBA00004196"/>
    </source>
</evidence>
<proteinExistence type="inferred from homology"/>
<dbReference type="Gene3D" id="3.40.50.1980">
    <property type="entry name" value="Nitrogenase molybdenum iron protein domain"/>
    <property type="match status" value="1"/>
</dbReference>
<dbReference type="SUPFAM" id="SSF53807">
    <property type="entry name" value="Helical backbone' metal receptor"/>
    <property type="match status" value="1"/>
</dbReference>
<name>A0ABM9BUY7_9BACL</name>